<reference evidence="2 3" key="1">
    <citation type="submission" date="2023-07" db="EMBL/GenBank/DDBJ databases">
        <title>Comparative genomics of wheat-associated soil bacteria to identify genetic determinants of phenazine resistance.</title>
        <authorList>
            <person name="Mouncey N."/>
        </authorList>
    </citation>
    <scope>NUCLEOTIDE SEQUENCE [LARGE SCALE GENOMIC DNA]</scope>
    <source>
        <strain evidence="2 3">W2I16</strain>
    </source>
</reference>
<keyword evidence="3" id="KW-1185">Reference proteome</keyword>
<name>A0ABU0RMJ0_9ACTN</name>
<feature type="region of interest" description="Disordered" evidence="1">
    <location>
        <begin position="93"/>
        <end position="113"/>
    </location>
</feature>
<accession>A0ABU0RMJ0</accession>
<dbReference type="Gene3D" id="2.180.10.10">
    <property type="entry name" value="RHS repeat-associated core"/>
    <property type="match status" value="1"/>
</dbReference>
<protein>
    <submittedName>
        <fullName evidence="2">Uncharacterized protein</fullName>
    </submittedName>
</protein>
<proteinExistence type="predicted"/>
<sequence length="113" mass="12742">MRTGITIHWRYLYDPLGRRIAKQRLAANGVRVVEQTHFTWHHQDPRPIAPTERVGALKAPQDVIDSCFFAIVTDLVGTPTELLDESDTIVARLRGSRSAPRPSSPRSTRRSPT</sequence>
<evidence type="ECO:0000256" key="1">
    <source>
        <dbReference type="SAM" id="MobiDB-lite"/>
    </source>
</evidence>
<dbReference type="EMBL" id="JAUSZS010000004">
    <property type="protein sequence ID" value="MDQ0933219.1"/>
    <property type="molecule type" value="Genomic_DNA"/>
</dbReference>
<evidence type="ECO:0000313" key="2">
    <source>
        <dbReference type="EMBL" id="MDQ0933219.1"/>
    </source>
</evidence>
<gene>
    <name evidence="2" type="ORF">QFZ49_003159</name>
</gene>
<feature type="compositionally biased region" description="Low complexity" evidence="1">
    <location>
        <begin position="96"/>
        <end position="106"/>
    </location>
</feature>
<comment type="caution">
    <text evidence="2">The sequence shown here is derived from an EMBL/GenBank/DDBJ whole genome shotgun (WGS) entry which is preliminary data.</text>
</comment>
<organism evidence="2 3">
    <name type="scientific">Streptomyces turgidiscabies</name>
    <dbReference type="NCBI Taxonomy" id="85558"/>
    <lineage>
        <taxon>Bacteria</taxon>
        <taxon>Bacillati</taxon>
        <taxon>Actinomycetota</taxon>
        <taxon>Actinomycetes</taxon>
        <taxon>Kitasatosporales</taxon>
        <taxon>Streptomycetaceae</taxon>
        <taxon>Streptomyces</taxon>
    </lineage>
</organism>
<dbReference type="Proteomes" id="UP001223072">
    <property type="component" value="Unassembled WGS sequence"/>
</dbReference>
<evidence type="ECO:0000313" key="3">
    <source>
        <dbReference type="Proteomes" id="UP001223072"/>
    </source>
</evidence>